<proteinExistence type="predicted"/>
<organism evidence="2 3">
    <name type="scientific">Eleginops maclovinus</name>
    <name type="common">Patagonian blennie</name>
    <name type="synonym">Eleginus maclovinus</name>
    <dbReference type="NCBI Taxonomy" id="56733"/>
    <lineage>
        <taxon>Eukaryota</taxon>
        <taxon>Metazoa</taxon>
        <taxon>Chordata</taxon>
        <taxon>Craniata</taxon>
        <taxon>Vertebrata</taxon>
        <taxon>Euteleostomi</taxon>
        <taxon>Actinopterygii</taxon>
        <taxon>Neopterygii</taxon>
        <taxon>Teleostei</taxon>
        <taxon>Neoteleostei</taxon>
        <taxon>Acanthomorphata</taxon>
        <taxon>Eupercaria</taxon>
        <taxon>Perciformes</taxon>
        <taxon>Notothenioidei</taxon>
        <taxon>Eleginopidae</taxon>
        <taxon>Eleginops</taxon>
    </lineage>
</organism>
<comment type="caution">
    <text evidence="2">The sequence shown here is derived from an EMBL/GenBank/DDBJ whole genome shotgun (WGS) entry which is preliminary data.</text>
</comment>
<name>A0AAN7YDW0_ELEMC</name>
<dbReference type="Proteomes" id="UP001346869">
    <property type="component" value="Unassembled WGS sequence"/>
</dbReference>
<protein>
    <submittedName>
        <fullName evidence="2">Uncharacterized protein</fullName>
    </submittedName>
</protein>
<accession>A0AAN7YDW0</accession>
<evidence type="ECO:0000313" key="2">
    <source>
        <dbReference type="EMBL" id="KAK5873497.1"/>
    </source>
</evidence>
<sequence length="74" mass="8311">MGGEEQNIYRPGRIRGLGPHETNVPGFKRGETCDQGMTLIYVRADSVHLDSVFLFGSDGHNESSLDFLKLFLHF</sequence>
<evidence type="ECO:0000313" key="3">
    <source>
        <dbReference type="Proteomes" id="UP001346869"/>
    </source>
</evidence>
<dbReference type="AlphaFoldDB" id="A0AAN7YDW0"/>
<evidence type="ECO:0000256" key="1">
    <source>
        <dbReference type="SAM" id="MobiDB-lite"/>
    </source>
</evidence>
<dbReference type="EMBL" id="JAUZQC010000003">
    <property type="protein sequence ID" value="KAK5873497.1"/>
    <property type="molecule type" value="Genomic_DNA"/>
</dbReference>
<feature type="region of interest" description="Disordered" evidence="1">
    <location>
        <begin position="1"/>
        <end position="28"/>
    </location>
</feature>
<reference evidence="2 3" key="2">
    <citation type="journal article" date="2023" name="Mol. Biol. Evol.">
        <title>Genomics of Secondarily Temperate Adaptation in the Only Non-Antarctic Icefish.</title>
        <authorList>
            <person name="Rivera-Colon A.G."/>
            <person name="Rayamajhi N."/>
            <person name="Minhas B.F."/>
            <person name="Madrigal G."/>
            <person name="Bilyk K.T."/>
            <person name="Yoon V."/>
            <person name="Hune M."/>
            <person name="Gregory S."/>
            <person name="Cheng C.H.C."/>
            <person name="Catchen J.M."/>
        </authorList>
    </citation>
    <scope>NUCLEOTIDE SEQUENCE [LARGE SCALE GENOMIC DNA]</scope>
    <source>
        <strain evidence="2">JMC-PN-2008</strain>
    </source>
</reference>
<gene>
    <name evidence="2" type="ORF">PBY51_018533</name>
</gene>
<keyword evidence="3" id="KW-1185">Reference proteome</keyword>
<reference evidence="2 3" key="1">
    <citation type="journal article" date="2023" name="Genes (Basel)">
        <title>Chromosome-Level Genome Assembly and Circadian Gene Repertoire of the Patagonia Blennie Eleginops maclovinus-The Closest Ancestral Proxy of Antarctic Cryonotothenioids.</title>
        <authorList>
            <person name="Cheng C.C."/>
            <person name="Rivera-Colon A.G."/>
            <person name="Minhas B.F."/>
            <person name="Wilson L."/>
            <person name="Rayamajhi N."/>
            <person name="Vargas-Chacoff L."/>
            <person name="Catchen J.M."/>
        </authorList>
    </citation>
    <scope>NUCLEOTIDE SEQUENCE [LARGE SCALE GENOMIC DNA]</scope>
    <source>
        <strain evidence="2">JMC-PN-2008</strain>
    </source>
</reference>